<reference evidence="6 7" key="1">
    <citation type="submission" date="2020-10" db="EMBL/GenBank/DDBJ databases">
        <title>Complete genome sequence of Paludibaculum fermentans P105T, a facultatively anaerobic acidobacterium capable of dissimilatory Fe(III) reduction.</title>
        <authorList>
            <person name="Dedysh S.N."/>
            <person name="Beletsky A.V."/>
            <person name="Kulichevskaya I.S."/>
            <person name="Mardanov A.V."/>
            <person name="Ravin N.V."/>
        </authorList>
    </citation>
    <scope>NUCLEOTIDE SEQUENCE [LARGE SCALE GENOMIC DNA]</scope>
    <source>
        <strain evidence="6 7">P105</strain>
    </source>
</reference>
<evidence type="ECO:0000259" key="5">
    <source>
        <dbReference type="Pfam" id="PF25989"/>
    </source>
</evidence>
<dbReference type="KEGG" id="pfer:IRI77_15765"/>
<dbReference type="Pfam" id="PF25954">
    <property type="entry name" value="Beta-barrel_RND_2"/>
    <property type="match status" value="1"/>
</dbReference>
<dbReference type="Gene3D" id="1.10.287.470">
    <property type="entry name" value="Helix hairpin bin"/>
    <property type="match status" value="1"/>
</dbReference>
<dbReference type="InterPro" id="IPR058792">
    <property type="entry name" value="Beta-barrel_RND_2"/>
</dbReference>
<name>A0A7S7SPN6_PALFE</name>
<dbReference type="Gene3D" id="2.40.420.20">
    <property type="match status" value="1"/>
</dbReference>
<evidence type="ECO:0000313" key="7">
    <source>
        <dbReference type="Proteomes" id="UP000593892"/>
    </source>
</evidence>
<dbReference type="InterPro" id="IPR058637">
    <property type="entry name" value="YknX-like_C"/>
</dbReference>
<evidence type="ECO:0000313" key="6">
    <source>
        <dbReference type="EMBL" id="QOY91345.1"/>
    </source>
</evidence>
<evidence type="ECO:0000256" key="1">
    <source>
        <dbReference type="ARBA" id="ARBA00009477"/>
    </source>
</evidence>
<organism evidence="6 7">
    <name type="scientific">Paludibaculum fermentans</name>
    <dbReference type="NCBI Taxonomy" id="1473598"/>
    <lineage>
        <taxon>Bacteria</taxon>
        <taxon>Pseudomonadati</taxon>
        <taxon>Acidobacteriota</taxon>
        <taxon>Terriglobia</taxon>
        <taxon>Bryobacterales</taxon>
        <taxon>Bryobacteraceae</taxon>
        <taxon>Paludibaculum</taxon>
    </lineage>
</organism>
<dbReference type="Pfam" id="PF25917">
    <property type="entry name" value="BSH_RND"/>
    <property type="match status" value="1"/>
</dbReference>
<evidence type="ECO:0000259" key="3">
    <source>
        <dbReference type="Pfam" id="PF25917"/>
    </source>
</evidence>
<dbReference type="NCBIfam" id="TIGR01730">
    <property type="entry name" value="RND_mfp"/>
    <property type="match status" value="1"/>
</dbReference>
<feature type="coiled-coil region" evidence="2">
    <location>
        <begin position="106"/>
        <end position="133"/>
    </location>
</feature>
<accession>A0A7S7SPN6</accession>
<dbReference type="Proteomes" id="UP000593892">
    <property type="component" value="Chromosome"/>
</dbReference>
<dbReference type="InterPro" id="IPR006143">
    <property type="entry name" value="RND_pump_MFP"/>
</dbReference>
<dbReference type="GO" id="GO:0015562">
    <property type="term" value="F:efflux transmembrane transporter activity"/>
    <property type="evidence" value="ECO:0007669"/>
    <property type="project" value="TreeGrafter"/>
</dbReference>
<dbReference type="Gene3D" id="2.40.30.170">
    <property type="match status" value="1"/>
</dbReference>
<gene>
    <name evidence="6" type="ORF">IRI77_15765</name>
</gene>
<dbReference type="GO" id="GO:1990281">
    <property type="term" value="C:efflux pump complex"/>
    <property type="evidence" value="ECO:0007669"/>
    <property type="project" value="TreeGrafter"/>
</dbReference>
<dbReference type="Gene3D" id="2.40.50.100">
    <property type="match status" value="1"/>
</dbReference>
<protein>
    <submittedName>
        <fullName evidence="6">Efflux RND transporter periplasmic adaptor subunit</fullName>
    </submittedName>
</protein>
<evidence type="ECO:0000259" key="4">
    <source>
        <dbReference type="Pfam" id="PF25954"/>
    </source>
</evidence>
<keyword evidence="2" id="KW-0175">Coiled coil</keyword>
<dbReference type="EMBL" id="CP063849">
    <property type="protein sequence ID" value="QOY91345.1"/>
    <property type="molecule type" value="Genomic_DNA"/>
</dbReference>
<feature type="domain" description="CusB-like beta-barrel" evidence="4">
    <location>
        <begin position="251"/>
        <end position="321"/>
    </location>
</feature>
<comment type="similarity">
    <text evidence="1">Belongs to the membrane fusion protein (MFP) (TC 8.A.1) family.</text>
</comment>
<dbReference type="PANTHER" id="PTHR30469">
    <property type="entry name" value="MULTIDRUG RESISTANCE PROTEIN MDTA"/>
    <property type="match status" value="1"/>
</dbReference>
<dbReference type="AlphaFoldDB" id="A0A7S7SPN6"/>
<keyword evidence="7" id="KW-1185">Reference proteome</keyword>
<dbReference type="Pfam" id="PF25989">
    <property type="entry name" value="YknX_C"/>
    <property type="match status" value="1"/>
</dbReference>
<proteinExistence type="inferred from homology"/>
<dbReference type="RefSeq" id="WP_194453000.1">
    <property type="nucleotide sequence ID" value="NZ_CP063849.1"/>
</dbReference>
<dbReference type="PANTHER" id="PTHR30469:SF37">
    <property type="entry name" value="RAGD PROTEIN"/>
    <property type="match status" value="1"/>
</dbReference>
<sequence>MKRRLFPLLAAVVAGGCLVGYLALRPRAVAASVEPEKVTTVGVARVSRHDLAKTMTVTAELIPFQEVEVMAKVAGYVQKMYVDVGDHVTQGQLLAVLEVPEMQDDLVRAAASIQRNRAELAKAKDELRRAESANQMTHLAYTRLAEVLKSQPGLVAQQEIDDAQGRDLMAAAQVAAAKSALVASQEQISVSEAEQTKLRTLMSYARVSAPFTGVVTKRFADNGSMIQAGTASHLQAMPIVRLSQNQLLRLVMPVPESAAGLMRRGATLDVRIPTLQRAFRGVIARTSDKVDSATRTMETEVDVPNPAGELIPGMFAEVDLTLAASKDALAVPVSALKEKDGGRTVYVVDSGGKVAIRKVQTGIETALLAEVRNGLEPGDMVITSNPGQLMPGQTVKPKVEGGAE</sequence>
<dbReference type="InterPro" id="IPR058625">
    <property type="entry name" value="MdtA-like_BSH"/>
</dbReference>
<evidence type="ECO:0000256" key="2">
    <source>
        <dbReference type="SAM" id="Coils"/>
    </source>
</evidence>
<feature type="domain" description="Multidrug resistance protein MdtA-like barrel-sandwich hybrid" evidence="3">
    <location>
        <begin position="66"/>
        <end position="233"/>
    </location>
</feature>
<dbReference type="PROSITE" id="PS51257">
    <property type="entry name" value="PROKAR_LIPOPROTEIN"/>
    <property type="match status" value="1"/>
</dbReference>
<dbReference type="SUPFAM" id="SSF111369">
    <property type="entry name" value="HlyD-like secretion proteins"/>
    <property type="match status" value="1"/>
</dbReference>
<feature type="domain" description="YknX-like C-terminal permuted SH3-like" evidence="5">
    <location>
        <begin position="328"/>
        <end position="396"/>
    </location>
</feature>